<sequence length="1673" mass="185198">MRFNEKGPKVAKEARAAKAARRQMENQAKADKGGKGGKSGKAADGKPSKGDKGGKGGKSGKPKGADKRDIQCYICGKKGHYQSACWHNPKGRKGVQQVQGSDAASTVAPSTVGPSVSQAAGPSNAAPSNARNVNRVELGPVEIDMTGDDVQVYVADSPYAVRAVTSAGTDDHDWAMHPPKCLLAVQQGTRQEQEAVDIEVVVDSGSDASCLPMSWASIGQSAGADSQWYRDAQGHRISGRETRTATIEIGGVKFREQWLLSSVTQPLFCVGKLMCKNGWDIIHDEGRVPHLTSPDGLVRVPLFYKNYSLHAKGFIRGVFGQESASEPAVRALEVTDFWLSLDDQFHEVAPLVYARRDYSDCFLDCCTPLAHLGVKYRTTIRQDSLGWNAVEFNQDVSLLEQPEAEFEPRRIYHMITIGSCNKVDLDVLFNRRPSAALPATDDADAEMRDDGLPELPQECDSDSVDQDEVLEAIDKIVDDEAAAATAKQQSKQGHIVVDGVELHEGCNLKTIRAACEALKIGKSGGKATLLARIADHLDKQRLLEHHQVEYDPSASRLQPREQAPVATPTPEQVRLHSLTHIPFQPWCEHCIKFQARSDKHTKARPETRECSVCAFDYCFTERPSGDKGQKLICLVAKDSHTGATVAIPTPAKGGSIAFRFLVAELCKFISFCGHSEVALRSDGEATCRALAQGVKDLRTKLKLVTHLEQTEKEDHQGNPAEQTVDQLRQLTGTLLSQVEEATGQQVATGSPLHAWCWRHASWLQTRYSRTGQSGQTRLQKTLEDAPEQAADHAAVPEVVVNDGPQPMPYPGHIVPDDTPLAELLPPPPLLRTPEPPTPSNPSAVTPAHMLPSFSPLPSGEGTSPLPMIVESGEGHGGDAPPQASTGTVRPPAETTEHVPPARKKLRLDAVQTDKDGQVMFHHDEEVTIEGDVAEEYLECADASDDVDYDDSPDLPEVPECLLRPFSETEPCCTEAELQLIDDAADEFEFKRRMQLGVMTEVEGRLQDHRTLTTKSVRTWRPKVLKGEKVWLRRSRLVAREFAHIDPDRPGLFSPTTNQIMLRIVPALFLRCRERGWSLLALDVSDAFLQCSQHHATVTCIGDRWFKLWRMLPGQRDGSVTWFNDFTAEMQTAVGIELLPESPALFRLPDGAGVLPTESGEDKDLDASTVISLSSAESEYNSLVSAAAEGIFLAACIRFLIPEVELEVSCLVDNSAARSLACRQGVGKMRHISGKILWLQQCTRENVLTVGPIPSAENVSDIGTKPLKADRVDKLLGMLGIRCSNDGYALVGESHLLSWKERQRVCRIVKQGSLNVQQVMQVLAFVLQADRVTASTDEPNTSSNALSQEADDEDGTGYGMIMWNFLENLMYAIFLMYEFVTDHPYAIMLILQAFIVTTMCFQWCCCPRSGERARNLQQQASEQPSVAVHVRVEGFVELCGVLLVGRNPVSLTDCYKSFSFAPWLVIEFCAPVESSMRAASENLAWVNVLTVSERDDGASQQTMLELKTICARQIRRKGYVFLWASTPCTGGCPYQRLHARDPVYRRGRLAQHWKLHRRLWKPFVELTGCVHAWAVEWPRSCAYWSWRQTEKFLSSRPYVLHDVPVDGCALDMRGRDHLLIAKRWRVVTTHPAVAESIRVYRCSKEHEHSKDFDLRATQHYPMVLVQSFFEALRP</sequence>
<feature type="compositionally biased region" description="Low complexity" evidence="2">
    <location>
        <begin position="119"/>
        <end position="130"/>
    </location>
</feature>
<feature type="region of interest" description="Disordered" evidence="2">
    <location>
        <begin position="828"/>
        <end position="850"/>
    </location>
</feature>
<gene>
    <name evidence="4" type="ORF">AK812_SmicGene26473</name>
</gene>
<evidence type="ECO:0000259" key="3">
    <source>
        <dbReference type="PROSITE" id="PS50158"/>
    </source>
</evidence>
<dbReference type="OrthoDB" id="433381at2759"/>
<keyword evidence="1" id="KW-0863">Zinc-finger</keyword>
<feature type="compositionally biased region" description="Basic and acidic residues" evidence="2">
    <location>
        <begin position="41"/>
        <end position="54"/>
    </location>
</feature>
<name>A0A1Q9D9F1_SYMMI</name>
<evidence type="ECO:0000313" key="4">
    <source>
        <dbReference type="EMBL" id="OLP91791.1"/>
    </source>
</evidence>
<keyword evidence="1" id="KW-0479">Metal-binding</keyword>
<dbReference type="InterPro" id="IPR036875">
    <property type="entry name" value="Znf_CCHC_sf"/>
</dbReference>
<organism evidence="4 5">
    <name type="scientific">Symbiodinium microadriaticum</name>
    <name type="common">Dinoflagellate</name>
    <name type="synonym">Zooxanthella microadriatica</name>
    <dbReference type="NCBI Taxonomy" id="2951"/>
    <lineage>
        <taxon>Eukaryota</taxon>
        <taxon>Sar</taxon>
        <taxon>Alveolata</taxon>
        <taxon>Dinophyceae</taxon>
        <taxon>Suessiales</taxon>
        <taxon>Symbiodiniaceae</taxon>
        <taxon>Symbiodinium</taxon>
    </lineage>
</organism>
<evidence type="ECO:0000256" key="1">
    <source>
        <dbReference type="PROSITE-ProRule" id="PRU00047"/>
    </source>
</evidence>
<feature type="region of interest" description="Disordered" evidence="2">
    <location>
        <begin position="1"/>
        <end position="66"/>
    </location>
</feature>
<evidence type="ECO:0000256" key="2">
    <source>
        <dbReference type="SAM" id="MobiDB-lite"/>
    </source>
</evidence>
<keyword evidence="1" id="KW-0862">Zinc</keyword>
<feature type="region of interest" description="Disordered" evidence="2">
    <location>
        <begin position="91"/>
        <end position="130"/>
    </location>
</feature>
<dbReference type="PROSITE" id="PS50158">
    <property type="entry name" value="ZF_CCHC"/>
    <property type="match status" value="1"/>
</dbReference>
<feature type="compositionally biased region" description="Polar residues" evidence="2">
    <location>
        <begin position="96"/>
        <end position="118"/>
    </location>
</feature>
<protein>
    <recommendedName>
        <fullName evidence="3">CCHC-type domain-containing protein</fullName>
    </recommendedName>
</protein>
<proteinExistence type="predicted"/>
<dbReference type="InterPro" id="IPR001878">
    <property type="entry name" value="Znf_CCHC"/>
</dbReference>
<dbReference type="Proteomes" id="UP000186817">
    <property type="component" value="Unassembled WGS sequence"/>
</dbReference>
<reference evidence="4 5" key="1">
    <citation type="submission" date="2016-02" db="EMBL/GenBank/DDBJ databases">
        <title>Genome analysis of coral dinoflagellate symbionts highlights evolutionary adaptations to a symbiotic lifestyle.</title>
        <authorList>
            <person name="Aranda M."/>
            <person name="Li Y."/>
            <person name="Liew Y.J."/>
            <person name="Baumgarten S."/>
            <person name="Simakov O."/>
            <person name="Wilson M."/>
            <person name="Piel J."/>
            <person name="Ashoor H."/>
            <person name="Bougouffa S."/>
            <person name="Bajic V.B."/>
            <person name="Ryu T."/>
            <person name="Ravasi T."/>
            <person name="Bayer T."/>
            <person name="Micklem G."/>
            <person name="Kim H."/>
            <person name="Bhak J."/>
            <person name="Lajeunesse T.C."/>
            <person name="Voolstra C.R."/>
        </authorList>
    </citation>
    <scope>NUCLEOTIDE SEQUENCE [LARGE SCALE GENOMIC DNA]</scope>
    <source>
        <strain evidence="4 5">CCMP2467</strain>
    </source>
</reference>
<evidence type="ECO:0000313" key="5">
    <source>
        <dbReference type="Proteomes" id="UP000186817"/>
    </source>
</evidence>
<feature type="compositionally biased region" description="Pro residues" evidence="2">
    <location>
        <begin position="828"/>
        <end position="839"/>
    </location>
</feature>
<dbReference type="GO" id="GO:0003676">
    <property type="term" value="F:nucleic acid binding"/>
    <property type="evidence" value="ECO:0007669"/>
    <property type="project" value="InterPro"/>
</dbReference>
<keyword evidence="5" id="KW-1185">Reference proteome</keyword>
<dbReference type="SUPFAM" id="SSF57756">
    <property type="entry name" value="Retrovirus zinc finger-like domains"/>
    <property type="match status" value="1"/>
</dbReference>
<dbReference type="EMBL" id="LSRX01000649">
    <property type="protein sequence ID" value="OLP91791.1"/>
    <property type="molecule type" value="Genomic_DNA"/>
</dbReference>
<feature type="region of interest" description="Disordered" evidence="2">
    <location>
        <begin position="871"/>
        <end position="899"/>
    </location>
</feature>
<dbReference type="GO" id="GO:0008270">
    <property type="term" value="F:zinc ion binding"/>
    <property type="evidence" value="ECO:0007669"/>
    <property type="project" value="UniProtKB-KW"/>
</dbReference>
<feature type="compositionally biased region" description="Basic and acidic residues" evidence="2">
    <location>
        <begin position="1"/>
        <end position="34"/>
    </location>
</feature>
<feature type="domain" description="CCHC-type" evidence="3">
    <location>
        <begin position="72"/>
        <end position="85"/>
    </location>
</feature>
<comment type="caution">
    <text evidence="4">The sequence shown here is derived from an EMBL/GenBank/DDBJ whole genome shotgun (WGS) entry which is preliminary data.</text>
</comment>
<accession>A0A1Q9D9F1</accession>